<dbReference type="Proteomes" id="UP000007110">
    <property type="component" value="Unassembled WGS sequence"/>
</dbReference>
<feature type="domain" description="RRM" evidence="8">
    <location>
        <begin position="743"/>
        <end position="826"/>
    </location>
</feature>
<dbReference type="GO" id="GO:0016607">
    <property type="term" value="C:nuclear speck"/>
    <property type="evidence" value="ECO:0000318"/>
    <property type="project" value="GO_Central"/>
</dbReference>
<dbReference type="InterPro" id="IPR051945">
    <property type="entry name" value="RRM_MRD1_RNA_proc_ribogen"/>
</dbReference>
<dbReference type="RefSeq" id="XP_030847225.1">
    <property type="nucleotide sequence ID" value="XM_030991365.1"/>
</dbReference>
<evidence type="ECO:0000256" key="5">
    <source>
        <dbReference type="ARBA" id="ARBA00023242"/>
    </source>
</evidence>
<dbReference type="OMA" id="FNNTCIQ"/>
<dbReference type="FunFam" id="3.30.70.330:FF:000738">
    <property type="entry name" value="RNA-binding motif protein 19"/>
    <property type="match status" value="1"/>
</dbReference>
<evidence type="ECO:0000256" key="6">
    <source>
        <dbReference type="PROSITE-ProRule" id="PRU00176"/>
    </source>
</evidence>
<evidence type="ECO:0000313" key="9">
    <source>
        <dbReference type="EnsemblMetazoa" id="XP_030847225"/>
    </source>
</evidence>
<feature type="region of interest" description="Disordered" evidence="7">
    <location>
        <begin position="92"/>
        <end position="144"/>
    </location>
</feature>
<feature type="compositionally biased region" description="Acidic residues" evidence="7">
    <location>
        <begin position="250"/>
        <end position="282"/>
    </location>
</feature>
<dbReference type="KEGG" id="spu:115918807"/>
<dbReference type="GO" id="GO:0003729">
    <property type="term" value="F:mRNA binding"/>
    <property type="evidence" value="ECO:0000318"/>
    <property type="project" value="GO_Central"/>
</dbReference>
<reference evidence="9" key="2">
    <citation type="submission" date="2021-01" db="UniProtKB">
        <authorList>
            <consortium name="EnsemblMetazoa"/>
        </authorList>
    </citation>
    <scope>IDENTIFICATION</scope>
</reference>
<evidence type="ECO:0000256" key="2">
    <source>
        <dbReference type="ARBA" id="ARBA00008033"/>
    </source>
</evidence>
<dbReference type="CDD" id="cd12571">
    <property type="entry name" value="RRM6_RBM19"/>
    <property type="match status" value="1"/>
</dbReference>
<dbReference type="Gene3D" id="3.30.70.330">
    <property type="match status" value="6"/>
</dbReference>
<dbReference type="InterPro" id="IPR034423">
    <property type="entry name" value="RBM19_RRM5"/>
</dbReference>
<dbReference type="InterPro" id="IPR000504">
    <property type="entry name" value="RRM_dom"/>
</dbReference>
<dbReference type="GeneID" id="115918807"/>
<proteinExistence type="inferred from homology"/>
<dbReference type="CDD" id="cd12567">
    <property type="entry name" value="RRM3_RBM19"/>
    <property type="match status" value="1"/>
</dbReference>
<dbReference type="InParanoid" id="A0A7M7P873"/>
<keyword evidence="4 6" id="KW-0694">RNA-binding</keyword>
<keyword evidence="10" id="KW-1185">Reference proteome</keyword>
<evidence type="ECO:0000259" key="8">
    <source>
        <dbReference type="PROSITE" id="PS50102"/>
    </source>
</evidence>
<accession>A0A7M7P873</accession>
<evidence type="ECO:0000256" key="3">
    <source>
        <dbReference type="ARBA" id="ARBA00022737"/>
    </source>
</evidence>
<dbReference type="FunFam" id="3.30.70.330:FF:000240">
    <property type="entry name" value="RNA binding motif protein 19"/>
    <property type="match status" value="1"/>
</dbReference>
<feature type="region of interest" description="Disordered" evidence="7">
    <location>
        <begin position="516"/>
        <end position="535"/>
    </location>
</feature>
<dbReference type="Pfam" id="PF00076">
    <property type="entry name" value="RRM_1"/>
    <property type="match status" value="6"/>
</dbReference>
<protein>
    <recommendedName>
        <fullName evidence="8">RRM domain-containing protein</fullName>
    </recommendedName>
</protein>
<feature type="region of interest" description="Disordered" evidence="7">
    <location>
        <begin position="705"/>
        <end position="740"/>
    </location>
</feature>
<feature type="compositionally biased region" description="Basic and acidic residues" evidence="7">
    <location>
        <begin position="168"/>
        <end position="198"/>
    </location>
</feature>
<feature type="region of interest" description="Disordered" evidence="7">
    <location>
        <begin position="823"/>
        <end position="845"/>
    </location>
</feature>
<dbReference type="GO" id="GO:0000381">
    <property type="term" value="P:regulation of alternative mRNA splicing, via spliceosome"/>
    <property type="evidence" value="ECO:0000318"/>
    <property type="project" value="GO_Central"/>
</dbReference>
<dbReference type="InterPro" id="IPR034421">
    <property type="entry name" value="RBM19_RRM6"/>
</dbReference>
<evidence type="ECO:0000256" key="7">
    <source>
        <dbReference type="SAM" id="MobiDB-lite"/>
    </source>
</evidence>
<keyword evidence="5" id="KW-0539">Nucleus</keyword>
<feature type="domain" description="RRM" evidence="8">
    <location>
        <begin position="329"/>
        <end position="404"/>
    </location>
</feature>
<feature type="compositionally biased region" description="Basic and acidic residues" evidence="7">
    <location>
        <begin position="223"/>
        <end position="241"/>
    </location>
</feature>
<feature type="domain" description="RRM" evidence="8">
    <location>
        <begin position="620"/>
        <end position="692"/>
    </location>
</feature>
<dbReference type="GO" id="GO:0005730">
    <property type="term" value="C:nucleolus"/>
    <property type="evidence" value="ECO:0000318"/>
    <property type="project" value="GO_Central"/>
</dbReference>
<dbReference type="InterPro" id="IPR034420">
    <property type="entry name" value="RBM19_RRM4"/>
</dbReference>
<dbReference type="PANTHER" id="PTHR48039">
    <property type="entry name" value="RNA-BINDING MOTIF PROTEIN 14B"/>
    <property type="match status" value="1"/>
</dbReference>
<dbReference type="OrthoDB" id="439639at2759"/>
<feature type="domain" description="RRM" evidence="8">
    <location>
        <begin position="848"/>
        <end position="928"/>
    </location>
</feature>
<name>A0A7M7P873_STRPU</name>
<feature type="compositionally biased region" description="Acidic residues" evidence="7">
    <location>
        <begin position="199"/>
        <end position="222"/>
    </location>
</feature>
<dbReference type="CDD" id="cd12318">
    <property type="entry name" value="RRM5_RBM19_like"/>
    <property type="match status" value="1"/>
</dbReference>
<feature type="compositionally biased region" description="Basic and acidic residues" evidence="7">
    <location>
        <begin position="516"/>
        <end position="527"/>
    </location>
</feature>
<dbReference type="InterPro" id="IPR034419">
    <property type="entry name" value="RBM19_RRM3"/>
</dbReference>
<organism evidence="9 10">
    <name type="scientific">Strongylocentrotus purpuratus</name>
    <name type="common">Purple sea urchin</name>
    <dbReference type="NCBI Taxonomy" id="7668"/>
    <lineage>
        <taxon>Eukaryota</taxon>
        <taxon>Metazoa</taxon>
        <taxon>Echinodermata</taxon>
        <taxon>Eleutherozoa</taxon>
        <taxon>Echinozoa</taxon>
        <taxon>Echinoidea</taxon>
        <taxon>Euechinoidea</taxon>
        <taxon>Echinacea</taxon>
        <taxon>Camarodonta</taxon>
        <taxon>Echinidea</taxon>
        <taxon>Strongylocentrotidae</taxon>
        <taxon>Strongylocentrotus</taxon>
    </lineage>
</organism>
<dbReference type="CDD" id="cd12569">
    <property type="entry name" value="RRM4_RBM19"/>
    <property type="match status" value="1"/>
</dbReference>
<feature type="compositionally biased region" description="Basic residues" evidence="7">
    <location>
        <begin position="836"/>
        <end position="845"/>
    </location>
</feature>
<dbReference type="InterPro" id="IPR012677">
    <property type="entry name" value="Nucleotide-bd_a/b_plait_sf"/>
</dbReference>
<dbReference type="SMART" id="SM00360">
    <property type="entry name" value="RRM"/>
    <property type="match status" value="6"/>
</dbReference>
<feature type="domain" description="RRM" evidence="8">
    <location>
        <begin position="437"/>
        <end position="515"/>
    </location>
</feature>
<comment type="similarity">
    <text evidence="2">Belongs to the RRM MRD1 family.</text>
</comment>
<dbReference type="SUPFAM" id="SSF54928">
    <property type="entry name" value="RNA-binding domain, RBD"/>
    <property type="match status" value="5"/>
</dbReference>
<evidence type="ECO:0000256" key="1">
    <source>
        <dbReference type="ARBA" id="ARBA00004123"/>
    </source>
</evidence>
<dbReference type="PANTHER" id="PTHR48039:SF5">
    <property type="entry name" value="RNA-BINDING PROTEIN 28"/>
    <property type="match status" value="1"/>
</dbReference>
<dbReference type="EnsemblMetazoa" id="XM_030991365">
    <property type="protein sequence ID" value="XP_030847225"/>
    <property type="gene ID" value="LOC115918807"/>
</dbReference>
<feature type="region of interest" description="Disordered" evidence="7">
    <location>
        <begin position="156"/>
        <end position="293"/>
    </location>
</feature>
<feature type="compositionally biased region" description="Basic and acidic residues" evidence="7">
    <location>
        <begin position="705"/>
        <end position="726"/>
    </location>
</feature>
<sequence>MSRIIVKNLPPQIKEEKLRNTFASRGDVTDIQLKFTKGGVFRKFAFIGFKTEVEAQNAVDFFNKSYVDSSRIQVELAKNLGDANLDRPWSKYSEKSSAFQKKQKAKEEKESTDDKKTTATQDTLTKKKKKKKGLEGLGDLEDDPKFQEFLEAHNVKTAKGIWDNDAGISKKDQSKGDGDRMDRIPMKAKKYSDGKNTMDEEESDVDEDDDEEEEEMEEEVQEDQTKKEANKKELSDMDYLKSKRVKVQTEDEGIQDGSSEDESSSSDEDSEEEEEEEEEEGEENKKAVQTEVKEVPNVKASPTTERVRKNKVKLMRSVRKDEKYERGDFTIKMRGVPFNVKEEDVVKFFAPLSMKTIRAPLNEKGQRTGVIFVEFASEDDITKAMKRNREYMGRRYVELFREEAWNKDAYTKHQEEPPWAKQAAELENSEDTIAETGRLFVRNLAYICKEEDLEFLFSKYGPLTEVNLPIDTFTKKIKGFAFVTFMMPEHAVRAYTELDGTSFQGRMLHILPGKEKKVEEETHKEGSSFKNKKAAKTKAQSGSSHNWNTLFISANAVADVMAAKYQTSKSDILDTESSRSLGVRMALGETQIVAETRQFLLDNGVLLDSFSQAAAARSKSVFLVKNLPASTTPEELREVFSQHGMLGRVLMPPAGVTSIVEFLEPTEARAAFYQLAYTKFKHVPLYLEWAPMDVFGTSIKSLEKTPAVEETKEEKKEELEEVRKEEPQEESESDDEHQVQEGSVLFVKNLNFSTDESILKKAFKKCGSIRNVTIARKKDTKNQGELLSMGYGFIEFEKPEWAQKALKEYQHVEVEGHNVELKISNRSTVQTQQSSSRKKQKAKKQMSTKILVRNIPFEASSREIRELFITFGEVKTVRLPKKMSGTGSHRGFGFVDFLSKQDAKRAFDSLCHSSHLYGRRLVLEWAESEQSVEQLRKKTADHFSDGSNNKKLKKSDLTDHLTLSSVTE</sequence>
<dbReference type="PROSITE" id="PS50102">
    <property type="entry name" value="RRM"/>
    <property type="match status" value="6"/>
</dbReference>
<dbReference type="InterPro" id="IPR035979">
    <property type="entry name" value="RBD_domain_sf"/>
</dbReference>
<evidence type="ECO:0000256" key="4">
    <source>
        <dbReference type="ARBA" id="ARBA00022884"/>
    </source>
</evidence>
<evidence type="ECO:0000313" key="10">
    <source>
        <dbReference type="Proteomes" id="UP000007110"/>
    </source>
</evidence>
<feature type="compositionally biased region" description="Basic and acidic residues" evidence="7">
    <location>
        <begin position="105"/>
        <end position="117"/>
    </location>
</feature>
<reference evidence="10" key="1">
    <citation type="submission" date="2015-02" db="EMBL/GenBank/DDBJ databases">
        <title>Genome sequencing for Strongylocentrotus purpuratus.</title>
        <authorList>
            <person name="Murali S."/>
            <person name="Liu Y."/>
            <person name="Vee V."/>
            <person name="English A."/>
            <person name="Wang M."/>
            <person name="Skinner E."/>
            <person name="Han Y."/>
            <person name="Muzny D.M."/>
            <person name="Worley K.C."/>
            <person name="Gibbs R.A."/>
        </authorList>
    </citation>
    <scope>NUCLEOTIDE SEQUENCE</scope>
</reference>
<feature type="compositionally biased region" description="Basic and acidic residues" evidence="7">
    <location>
        <begin position="283"/>
        <end position="293"/>
    </location>
</feature>
<dbReference type="FunFam" id="3.30.70.330:FF:000277">
    <property type="entry name" value="RNA binding motif protein 19"/>
    <property type="match status" value="1"/>
</dbReference>
<comment type="subcellular location">
    <subcellularLocation>
        <location evidence="1">Nucleus</location>
    </subcellularLocation>
</comment>
<dbReference type="AlphaFoldDB" id="A0A7M7P873"/>
<feature type="domain" description="RRM" evidence="8">
    <location>
        <begin position="2"/>
        <end position="79"/>
    </location>
</feature>
<keyword evidence="3" id="KW-0677">Repeat</keyword>